<comment type="similarity">
    <text evidence="1 4">Belongs to the glycosyl hydrolase 1 family.</text>
</comment>
<dbReference type="Proteomes" id="UP000834106">
    <property type="component" value="Chromosome 10"/>
</dbReference>
<evidence type="ECO:0000313" key="7">
    <source>
        <dbReference type="Proteomes" id="UP000834106"/>
    </source>
</evidence>
<accession>A0AAD1ZGZ2</accession>
<evidence type="ECO:0000256" key="1">
    <source>
        <dbReference type="ARBA" id="ARBA00010838"/>
    </source>
</evidence>
<feature type="signal peptide" evidence="5">
    <location>
        <begin position="1"/>
        <end position="27"/>
    </location>
</feature>
<sequence>MDFQDYRFHCFFITVNLLCLHILSVSGENVASSNVSTPFNISSFPSDFVFGASSSAYQYEGAVKEDGKGPSIWDTFAHKFPGKISDNSTGDLANDFYHRYKEDVKLMEFIGLNAFRFSISWTRILPHGKLSKGVNEEGITFYNNLINELLSKGIQPFVTIYHWDLPQTLQDEYGGFLSPRVVDDFKDFAEVCFKEFGDRVKHWLTMNEPYIFIVNGYDSGALAPGRCSSWLNNGCHVGNSATEPYIVAHTMLLCHAQTVKLYRQKYKPHQKGEIGIALVSHWFVPYSKSQVDKKAAQRALDFMYGWFLEPLTYGDYPKSMHDLVGKRLPKFTLEEAMLLKGSFDFLGLNYYTANYAANLHSFNTVNMSFSTDSQTNLTTERNGKLIGDPTNVSIFYVYPRGLRDLLVYTKQKYRNPTIYITECGIGDANINSIKQGTNDPQRINFYRRHLLAVKEAITDKVDVKGFFPWSFLDNFEWGSGYTQRFGLVYVDRSQGLKRYLKNSALWLKKFLE</sequence>
<evidence type="ECO:0008006" key="8">
    <source>
        <dbReference type="Google" id="ProtNLM"/>
    </source>
</evidence>
<evidence type="ECO:0000256" key="3">
    <source>
        <dbReference type="ARBA" id="ARBA00023295"/>
    </source>
</evidence>
<keyword evidence="5" id="KW-0732">Signal</keyword>
<dbReference type="InterPro" id="IPR017853">
    <property type="entry name" value="GH"/>
</dbReference>
<gene>
    <name evidence="6" type="ORF">FPE_LOCUS16860</name>
</gene>
<feature type="chain" id="PRO_5042238150" description="Beta-glucosidase" evidence="5">
    <location>
        <begin position="28"/>
        <end position="512"/>
    </location>
</feature>
<dbReference type="GO" id="GO:0008422">
    <property type="term" value="F:beta-glucosidase activity"/>
    <property type="evidence" value="ECO:0007669"/>
    <property type="project" value="TreeGrafter"/>
</dbReference>
<evidence type="ECO:0000256" key="2">
    <source>
        <dbReference type="ARBA" id="ARBA00022801"/>
    </source>
</evidence>
<protein>
    <recommendedName>
        <fullName evidence="8">Beta-glucosidase</fullName>
    </recommendedName>
</protein>
<keyword evidence="3" id="KW-0326">Glycosidase</keyword>
<dbReference type="PANTHER" id="PTHR10353:SF318">
    <property type="entry name" value="BETA-GLUCOSIDASE 31-RELATED"/>
    <property type="match status" value="1"/>
</dbReference>
<dbReference type="Gene3D" id="3.20.20.80">
    <property type="entry name" value="Glycosidases"/>
    <property type="match status" value="1"/>
</dbReference>
<reference evidence="6" key="1">
    <citation type="submission" date="2023-05" db="EMBL/GenBank/DDBJ databases">
        <authorList>
            <person name="Huff M."/>
        </authorList>
    </citation>
    <scope>NUCLEOTIDE SEQUENCE</scope>
</reference>
<dbReference type="EMBL" id="OU503045">
    <property type="protein sequence ID" value="CAI9769430.1"/>
    <property type="molecule type" value="Genomic_DNA"/>
</dbReference>
<evidence type="ECO:0000256" key="4">
    <source>
        <dbReference type="RuleBase" id="RU003690"/>
    </source>
</evidence>
<name>A0AAD1ZGZ2_9LAMI</name>
<evidence type="ECO:0000313" key="6">
    <source>
        <dbReference type="EMBL" id="CAI9769430.1"/>
    </source>
</evidence>
<dbReference type="FunFam" id="3.20.20.80:FF:000020">
    <property type="entry name" value="Beta-glucosidase 12"/>
    <property type="match status" value="1"/>
</dbReference>
<dbReference type="PANTHER" id="PTHR10353">
    <property type="entry name" value="GLYCOSYL HYDROLASE"/>
    <property type="match status" value="1"/>
</dbReference>
<organism evidence="6 7">
    <name type="scientific">Fraxinus pennsylvanica</name>
    <dbReference type="NCBI Taxonomy" id="56036"/>
    <lineage>
        <taxon>Eukaryota</taxon>
        <taxon>Viridiplantae</taxon>
        <taxon>Streptophyta</taxon>
        <taxon>Embryophyta</taxon>
        <taxon>Tracheophyta</taxon>
        <taxon>Spermatophyta</taxon>
        <taxon>Magnoliopsida</taxon>
        <taxon>eudicotyledons</taxon>
        <taxon>Gunneridae</taxon>
        <taxon>Pentapetalae</taxon>
        <taxon>asterids</taxon>
        <taxon>lamiids</taxon>
        <taxon>Lamiales</taxon>
        <taxon>Oleaceae</taxon>
        <taxon>Oleeae</taxon>
        <taxon>Fraxinus</taxon>
    </lineage>
</organism>
<dbReference type="Pfam" id="PF00232">
    <property type="entry name" value="Glyco_hydro_1"/>
    <property type="match status" value="1"/>
</dbReference>
<dbReference type="GO" id="GO:0005975">
    <property type="term" value="P:carbohydrate metabolic process"/>
    <property type="evidence" value="ECO:0007669"/>
    <property type="project" value="InterPro"/>
</dbReference>
<proteinExistence type="inferred from homology"/>
<dbReference type="InterPro" id="IPR033132">
    <property type="entry name" value="GH_1_N_CS"/>
</dbReference>
<dbReference type="PRINTS" id="PR00131">
    <property type="entry name" value="GLHYDRLASE1"/>
</dbReference>
<dbReference type="AlphaFoldDB" id="A0AAD1ZGZ2"/>
<keyword evidence="2" id="KW-0378">Hydrolase</keyword>
<keyword evidence="7" id="KW-1185">Reference proteome</keyword>
<dbReference type="PROSITE" id="PS00653">
    <property type="entry name" value="GLYCOSYL_HYDROL_F1_2"/>
    <property type="match status" value="1"/>
</dbReference>
<evidence type="ECO:0000256" key="5">
    <source>
        <dbReference type="SAM" id="SignalP"/>
    </source>
</evidence>
<dbReference type="SUPFAM" id="SSF51445">
    <property type="entry name" value="(Trans)glycosidases"/>
    <property type="match status" value="1"/>
</dbReference>
<dbReference type="InterPro" id="IPR001360">
    <property type="entry name" value="Glyco_hydro_1"/>
</dbReference>